<dbReference type="InterPro" id="IPR014710">
    <property type="entry name" value="RmlC-like_jellyroll"/>
</dbReference>
<name>A0A561Q434_9BACT</name>
<proteinExistence type="predicted"/>
<dbReference type="OrthoDB" id="1423961at2"/>
<dbReference type="InterPro" id="IPR013096">
    <property type="entry name" value="Cupin_2"/>
</dbReference>
<dbReference type="Gene3D" id="2.60.120.10">
    <property type="entry name" value="Jelly Rolls"/>
    <property type="match status" value="1"/>
</dbReference>
<dbReference type="RefSeq" id="WP_145663285.1">
    <property type="nucleotide sequence ID" value="NZ_VIWO01000001.1"/>
</dbReference>
<evidence type="ECO:0000259" key="2">
    <source>
        <dbReference type="Pfam" id="PF07883"/>
    </source>
</evidence>
<evidence type="ECO:0000313" key="3">
    <source>
        <dbReference type="EMBL" id="TWF45131.1"/>
    </source>
</evidence>
<feature type="domain" description="Cupin type-2" evidence="2">
    <location>
        <begin position="43"/>
        <end position="104"/>
    </location>
</feature>
<keyword evidence="1" id="KW-1133">Transmembrane helix</keyword>
<evidence type="ECO:0000313" key="4">
    <source>
        <dbReference type="Proteomes" id="UP000320811"/>
    </source>
</evidence>
<dbReference type="Pfam" id="PF07883">
    <property type="entry name" value="Cupin_2"/>
    <property type="match status" value="1"/>
</dbReference>
<gene>
    <name evidence="3" type="ORF">FHW36_1011057</name>
</gene>
<organism evidence="3 4">
    <name type="scientific">Chitinophaga polysaccharea</name>
    <dbReference type="NCBI Taxonomy" id="1293035"/>
    <lineage>
        <taxon>Bacteria</taxon>
        <taxon>Pseudomonadati</taxon>
        <taxon>Bacteroidota</taxon>
        <taxon>Chitinophagia</taxon>
        <taxon>Chitinophagales</taxon>
        <taxon>Chitinophagaceae</taxon>
        <taxon>Chitinophaga</taxon>
    </lineage>
</organism>
<comment type="caution">
    <text evidence="3">The sequence shown here is derived from an EMBL/GenBank/DDBJ whole genome shotgun (WGS) entry which is preliminary data.</text>
</comment>
<feature type="transmembrane region" description="Helical" evidence="1">
    <location>
        <begin position="156"/>
        <end position="175"/>
    </location>
</feature>
<keyword evidence="1" id="KW-0812">Transmembrane</keyword>
<reference evidence="3 4" key="1">
    <citation type="submission" date="2019-06" db="EMBL/GenBank/DDBJ databases">
        <title>Sorghum-associated microbial communities from plants grown in Nebraska, USA.</title>
        <authorList>
            <person name="Schachtman D."/>
        </authorList>
    </citation>
    <scope>NUCLEOTIDE SEQUENCE [LARGE SCALE GENOMIC DNA]</scope>
    <source>
        <strain evidence="3 4">1209</strain>
    </source>
</reference>
<dbReference type="Proteomes" id="UP000320811">
    <property type="component" value="Unassembled WGS sequence"/>
</dbReference>
<accession>A0A561Q434</accession>
<dbReference type="EMBL" id="VIWO01000001">
    <property type="protein sequence ID" value="TWF45131.1"/>
    <property type="molecule type" value="Genomic_DNA"/>
</dbReference>
<dbReference type="PANTHER" id="PTHR36440:SF1">
    <property type="entry name" value="PUTATIVE (AFU_ORTHOLOGUE AFUA_8G07350)-RELATED"/>
    <property type="match status" value="1"/>
</dbReference>
<evidence type="ECO:0000256" key="1">
    <source>
        <dbReference type="SAM" id="Phobius"/>
    </source>
</evidence>
<dbReference type="AlphaFoldDB" id="A0A561Q434"/>
<sequence length="188" mass="21845">MPEVLISEVYQITNRVTGQVIKFLKSTDDTAGEYLEMEATYLPFSSEPPLHYHPAQEEFFQVEEGELTIRLNGEVKILRKGARVHIKPNIRHSMWNSGFKPTVVNWKIVPAMNTEQFLRTMTRLSNQGKTDKKGMPSFPVLLFLLQKYRKTFRLDTLAGISLQLLCILLLPTFFVRNYKKRFNNPSHL</sequence>
<keyword evidence="4" id="KW-1185">Reference proteome</keyword>
<protein>
    <submittedName>
        <fullName evidence="3">Cupin domain</fullName>
    </submittedName>
</protein>
<dbReference type="PANTHER" id="PTHR36440">
    <property type="entry name" value="PUTATIVE (AFU_ORTHOLOGUE AFUA_8G07350)-RELATED"/>
    <property type="match status" value="1"/>
</dbReference>
<dbReference type="InterPro" id="IPR053146">
    <property type="entry name" value="QDO-like"/>
</dbReference>
<keyword evidence="1" id="KW-0472">Membrane</keyword>
<dbReference type="InterPro" id="IPR011051">
    <property type="entry name" value="RmlC_Cupin_sf"/>
</dbReference>
<dbReference type="SUPFAM" id="SSF51182">
    <property type="entry name" value="RmlC-like cupins"/>
    <property type="match status" value="1"/>
</dbReference>